<keyword evidence="3" id="KW-1185">Reference proteome</keyword>
<feature type="compositionally biased region" description="Low complexity" evidence="1">
    <location>
        <begin position="11"/>
        <end position="37"/>
    </location>
</feature>
<comment type="caution">
    <text evidence="2">The sequence shown here is derived from an EMBL/GenBank/DDBJ whole genome shotgun (WGS) entry which is preliminary data.</text>
</comment>
<dbReference type="AlphaFoldDB" id="A0A2G8L790"/>
<feature type="region of interest" description="Disordered" evidence="1">
    <location>
        <begin position="1"/>
        <end position="51"/>
    </location>
</feature>
<name>A0A2G8L790_STIJA</name>
<reference evidence="2 3" key="1">
    <citation type="journal article" date="2017" name="PLoS Biol.">
        <title>The sea cucumber genome provides insights into morphological evolution and visceral regeneration.</title>
        <authorList>
            <person name="Zhang X."/>
            <person name="Sun L."/>
            <person name="Yuan J."/>
            <person name="Sun Y."/>
            <person name="Gao Y."/>
            <person name="Zhang L."/>
            <person name="Li S."/>
            <person name="Dai H."/>
            <person name="Hamel J.F."/>
            <person name="Liu C."/>
            <person name="Yu Y."/>
            <person name="Liu S."/>
            <person name="Lin W."/>
            <person name="Guo K."/>
            <person name="Jin S."/>
            <person name="Xu P."/>
            <person name="Storey K.B."/>
            <person name="Huan P."/>
            <person name="Zhang T."/>
            <person name="Zhou Y."/>
            <person name="Zhang J."/>
            <person name="Lin C."/>
            <person name="Li X."/>
            <person name="Xing L."/>
            <person name="Huo D."/>
            <person name="Sun M."/>
            <person name="Wang L."/>
            <person name="Mercier A."/>
            <person name="Li F."/>
            <person name="Yang H."/>
            <person name="Xiang J."/>
        </authorList>
    </citation>
    <scope>NUCLEOTIDE SEQUENCE [LARGE SCALE GENOMIC DNA]</scope>
    <source>
        <strain evidence="2">Shaxun</strain>
        <tissue evidence="2">Muscle</tissue>
    </source>
</reference>
<evidence type="ECO:0000256" key="1">
    <source>
        <dbReference type="SAM" id="MobiDB-lite"/>
    </source>
</evidence>
<sequence>MTRKSEWTGMSPGSSDSARGSSSHPRWDSQGSSSYSSLKGDQLGEEESFVDDKETASSAVAFVVHSSRKGIIHLCADVANLIKAKKRSFATFGSLMSSFH</sequence>
<dbReference type="Proteomes" id="UP000230750">
    <property type="component" value="Unassembled WGS sequence"/>
</dbReference>
<proteinExistence type="predicted"/>
<evidence type="ECO:0000313" key="3">
    <source>
        <dbReference type="Proteomes" id="UP000230750"/>
    </source>
</evidence>
<accession>A0A2G8L790</accession>
<protein>
    <submittedName>
        <fullName evidence="2">Uncharacterized protein</fullName>
    </submittedName>
</protein>
<evidence type="ECO:0000313" key="2">
    <source>
        <dbReference type="EMBL" id="PIK56000.1"/>
    </source>
</evidence>
<gene>
    <name evidence="2" type="ORF">BSL78_07093</name>
</gene>
<dbReference type="OrthoDB" id="2130750at2759"/>
<organism evidence="2 3">
    <name type="scientific">Stichopus japonicus</name>
    <name type="common">Sea cucumber</name>
    <dbReference type="NCBI Taxonomy" id="307972"/>
    <lineage>
        <taxon>Eukaryota</taxon>
        <taxon>Metazoa</taxon>
        <taxon>Echinodermata</taxon>
        <taxon>Eleutherozoa</taxon>
        <taxon>Echinozoa</taxon>
        <taxon>Holothuroidea</taxon>
        <taxon>Aspidochirotacea</taxon>
        <taxon>Aspidochirotida</taxon>
        <taxon>Stichopodidae</taxon>
        <taxon>Apostichopus</taxon>
    </lineage>
</organism>
<dbReference type="EMBL" id="MRZV01000192">
    <property type="protein sequence ID" value="PIK56000.1"/>
    <property type="molecule type" value="Genomic_DNA"/>
</dbReference>